<accession>A0A2W5KQE5</accession>
<dbReference type="AlphaFoldDB" id="A0A2W5KQE5"/>
<evidence type="ECO:0000313" key="1">
    <source>
        <dbReference type="EMBL" id="PZQ18279.1"/>
    </source>
</evidence>
<reference evidence="1 2" key="1">
    <citation type="submission" date="2017-08" db="EMBL/GenBank/DDBJ databases">
        <title>Infants hospitalized years apart are colonized by the same room-sourced microbial strains.</title>
        <authorList>
            <person name="Brooks B."/>
            <person name="Olm M.R."/>
            <person name="Firek B.A."/>
            <person name="Baker R."/>
            <person name="Thomas B.C."/>
            <person name="Morowitz M.J."/>
            <person name="Banfield J.F."/>
        </authorList>
    </citation>
    <scope>NUCLEOTIDE SEQUENCE [LARGE SCALE GENOMIC DNA]</scope>
    <source>
        <strain evidence="1">S2_005_003_R2_42</strain>
    </source>
</reference>
<proteinExistence type="predicted"/>
<dbReference type="Proteomes" id="UP000249046">
    <property type="component" value="Unassembled WGS sequence"/>
</dbReference>
<dbReference type="EMBL" id="QFPO01000003">
    <property type="protein sequence ID" value="PZQ18279.1"/>
    <property type="molecule type" value="Genomic_DNA"/>
</dbReference>
<comment type="caution">
    <text evidence="1">The sequence shown here is derived from an EMBL/GenBank/DDBJ whole genome shotgun (WGS) entry which is preliminary data.</text>
</comment>
<name>A0A2W5KQE5_9GAMM</name>
<protein>
    <submittedName>
        <fullName evidence="1">Uncharacterized protein</fullName>
    </submittedName>
</protein>
<evidence type="ECO:0000313" key="2">
    <source>
        <dbReference type="Proteomes" id="UP000249046"/>
    </source>
</evidence>
<sequence length="343" mass="36501">MEIALESPSSSSPGLAPSVRISGSWPDSCVPRIQSTRLAGAEIDLVARTATLGCRSGATDYEQRANPALQAGLLHLPSRVYAVRAYLARGTQTPLLSRFTLLDATENDPAPAVENGFWWTVALGEEAVPALAGSGISLERQGDQLAVGLFGFDDAGKATWFFGSARLEGRIARVALVRLRDGEEPFGEISARPVAESGPELLIAFEGPAQAQAWLVRPSPTGAGDAIDVRPLILQRSAFGSGAPGQGWLGRWVSVGEADRSSVRLFDFGRLSSEDGESFRVEDAQSGLSLSCRLGLRPAEQPPATCTLYDQDTVIAVFDRIGIDRLEGRSAGGERLRLVRVAD</sequence>
<organism evidence="1 2">
    <name type="scientific">Rhodanobacter denitrificans</name>
    <dbReference type="NCBI Taxonomy" id="666685"/>
    <lineage>
        <taxon>Bacteria</taxon>
        <taxon>Pseudomonadati</taxon>
        <taxon>Pseudomonadota</taxon>
        <taxon>Gammaproteobacteria</taxon>
        <taxon>Lysobacterales</taxon>
        <taxon>Rhodanobacteraceae</taxon>
        <taxon>Rhodanobacter</taxon>
    </lineage>
</organism>
<gene>
    <name evidence="1" type="ORF">DI564_02905</name>
</gene>